<dbReference type="Gene3D" id="1.10.220.150">
    <property type="entry name" value="Arf GTPase activating protein"/>
    <property type="match status" value="1"/>
</dbReference>
<feature type="region of interest" description="Disordered" evidence="6">
    <location>
        <begin position="122"/>
        <end position="162"/>
    </location>
</feature>
<evidence type="ECO:0000313" key="8">
    <source>
        <dbReference type="EMBL" id="OXU20483.1"/>
    </source>
</evidence>
<dbReference type="InterPro" id="IPR037278">
    <property type="entry name" value="ARFGAP/RecO"/>
</dbReference>
<evidence type="ECO:0000256" key="3">
    <source>
        <dbReference type="ARBA" id="ARBA00022771"/>
    </source>
</evidence>
<feature type="region of interest" description="Disordered" evidence="6">
    <location>
        <begin position="334"/>
        <end position="419"/>
    </location>
</feature>
<keyword evidence="9" id="KW-1185">Reference proteome</keyword>
<dbReference type="CDD" id="cd08830">
    <property type="entry name" value="ArfGap_ArfGap1"/>
    <property type="match status" value="1"/>
</dbReference>
<comment type="caution">
    <text evidence="8">The sequence shown here is derived from an EMBL/GenBank/DDBJ whole genome shotgun (WGS) entry which is preliminary data.</text>
</comment>
<proteinExistence type="predicted"/>
<dbReference type="GO" id="GO:0000139">
    <property type="term" value="C:Golgi membrane"/>
    <property type="evidence" value="ECO:0007669"/>
    <property type="project" value="TreeGrafter"/>
</dbReference>
<feature type="domain" description="Arf-GAP" evidence="7">
    <location>
        <begin position="7"/>
        <end position="124"/>
    </location>
</feature>
<evidence type="ECO:0000256" key="2">
    <source>
        <dbReference type="ARBA" id="ARBA00022723"/>
    </source>
</evidence>
<dbReference type="OrthoDB" id="983479at2759"/>
<dbReference type="PRINTS" id="PR00405">
    <property type="entry name" value="REVINTRACTNG"/>
</dbReference>
<evidence type="ECO:0000256" key="6">
    <source>
        <dbReference type="SAM" id="MobiDB-lite"/>
    </source>
</evidence>
<dbReference type="GO" id="GO:0030100">
    <property type="term" value="P:regulation of endocytosis"/>
    <property type="evidence" value="ECO:0007669"/>
    <property type="project" value="TreeGrafter"/>
</dbReference>
<dbReference type="Proteomes" id="UP000215335">
    <property type="component" value="Unassembled WGS sequence"/>
</dbReference>
<dbReference type="GO" id="GO:0008270">
    <property type="term" value="F:zinc ion binding"/>
    <property type="evidence" value="ECO:0007669"/>
    <property type="project" value="UniProtKB-KW"/>
</dbReference>
<keyword evidence="2" id="KW-0479">Metal-binding</keyword>
<keyword evidence="3 5" id="KW-0863">Zinc-finger</keyword>
<evidence type="ECO:0000259" key="7">
    <source>
        <dbReference type="PROSITE" id="PS50115"/>
    </source>
</evidence>
<keyword evidence="4" id="KW-0862">Zinc</keyword>
<keyword evidence="1" id="KW-0343">GTPase activation</keyword>
<dbReference type="STRING" id="543379.A0A232EQ55"/>
<accession>A0A232EQ55</accession>
<gene>
    <name evidence="8" type="ORF">TSAR_015627</name>
</gene>
<dbReference type="SMART" id="SM00105">
    <property type="entry name" value="ArfGap"/>
    <property type="match status" value="1"/>
</dbReference>
<dbReference type="EMBL" id="NNAY01002828">
    <property type="protein sequence ID" value="OXU20483.1"/>
    <property type="molecule type" value="Genomic_DNA"/>
</dbReference>
<dbReference type="PROSITE" id="PS50115">
    <property type="entry name" value="ARFGAP"/>
    <property type="match status" value="1"/>
</dbReference>
<dbReference type="PANTHER" id="PTHR46395:SF1">
    <property type="entry name" value="ADP-RIBOSYLATION FACTOR GTPASE-ACTIVATING PROTEIN 1"/>
    <property type="match status" value="1"/>
</dbReference>
<dbReference type="AlphaFoldDB" id="A0A232EQ55"/>
<protein>
    <recommendedName>
        <fullName evidence="7">Arf-GAP domain-containing protein</fullName>
    </recommendedName>
</protein>
<evidence type="ECO:0000313" key="9">
    <source>
        <dbReference type="Proteomes" id="UP000215335"/>
    </source>
</evidence>
<feature type="compositionally biased region" description="Low complexity" evidence="6">
    <location>
        <begin position="144"/>
        <end position="159"/>
    </location>
</feature>
<sequence length="419" mass="46417">MASPRTRRALADLKPHDENNKCFECGAHNPQWASVTYGIWICLDCSGKHRGLGVHLSFVRSISMDKWKDIELEKMKVGGNRQARLFFESQLDCFDSMSIIQKYNTTAASVYRDRINRMARGESPTSFTAEDFTPSYTESKKDYSSSSSYQNESSGSLSYQNFNTPDFKAQTENFFATKQNENASRPENLPPSQGGKYSGFGYQMAPMPKSTSQEFVDTALSSLASGWSLFSSSATKIASKATENAIRIGGIATHKVSDISETVGEKVREGTLLEEVGSQVSNLAAKVSDLGRRGWGDICGSNTTEQSYYNSHGNYQDNNTSSYQSNADYRKYSNEKSSLVSGSNQNKSGASSPNSPSGEWEWNANSGPKESPADSKPSVRRVKEKKIKEEPLINLESDKANSNNWNSKLEEDAWEILKD</sequence>
<dbReference type="Pfam" id="PF01412">
    <property type="entry name" value="ArfGap"/>
    <property type="match status" value="1"/>
</dbReference>
<feature type="compositionally biased region" description="Polar residues" evidence="6">
    <location>
        <begin position="335"/>
        <end position="368"/>
    </location>
</feature>
<evidence type="ECO:0000256" key="4">
    <source>
        <dbReference type="ARBA" id="ARBA00022833"/>
    </source>
</evidence>
<reference evidence="8 9" key="1">
    <citation type="journal article" date="2017" name="Curr. Biol.">
        <title>The Evolution of Venom by Co-option of Single-Copy Genes.</title>
        <authorList>
            <person name="Martinson E.O."/>
            <person name="Mrinalini"/>
            <person name="Kelkar Y.D."/>
            <person name="Chang C.H."/>
            <person name="Werren J.H."/>
        </authorList>
    </citation>
    <scope>NUCLEOTIDE SEQUENCE [LARGE SCALE GENOMIC DNA]</scope>
    <source>
        <strain evidence="8 9">Alberta</strain>
        <tissue evidence="8">Whole body</tissue>
    </source>
</reference>
<dbReference type="GO" id="GO:0032012">
    <property type="term" value="P:regulation of ARF protein signal transduction"/>
    <property type="evidence" value="ECO:0007669"/>
    <property type="project" value="TreeGrafter"/>
</dbReference>
<organism evidence="8 9">
    <name type="scientific">Trichomalopsis sarcophagae</name>
    <dbReference type="NCBI Taxonomy" id="543379"/>
    <lineage>
        <taxon>Eukaryota</taxon>
        <taxon>Metazoa</taxon>
        <taxon>Ecdysozoa</taxon>
        <taxon>Arthropoda</taxon>
        <taxon>Hexapoda</taxon>
        <taxon>Insecta</taxon>
        <taxon>Pterygota</taxon>
        <taxon>Neoptera</taxon>
        <taxon>Endopterygota</taxon>
        <taxon>Hymenoptera</taxon>
        <taxon>Apocrita</taxon>
        <taxon>Proctotrupomorpha</taxon>
        <taxon>Chalcidoidea</taxon>
        <taxon>Pteromalidae</taxon>
        <taxon>Pteromalinae</taxon>
        <taxon>Trichomalopsis</taxon>
    </lineage>
</organism>
<dbReference type="PANTHER" id="PTHR46395">
    <property type="entry name" value="ADP-RIBOSYLATION FACTOR GTPASE-ACTIVATING PROTEIN 1"/>
    <property type="match status" value="1"/>
</dbReference>
<dbReference type="InterPro" id="IPR038508">
    <property type="entry name" value="ArfGAP_dom_sf"/>
</dbReference>
<feature type="compositionally biased region" description="Basic and acidic residues" evidence="6">
    <location>
        <begin position="408"/>
        <end position="419"/>
    </location>
</feature>
<evidence type="ECO:0000256" key="1">
    <source>
        <dbReference type="ARBA" id="ARBA00022468"/>
    </source>
</evidence>
<evidence type="ECO:0000256" key="5">
    <source>
        <dbReference type="PROSITE-ProRule" id="PRU00288"/>
    </source>
</evidence>
<feature type="compositionally biased region" description="Basic and acidic residues" evidence="6">
    <location>
        <begin position="386"/>
        <end position="399"/>
    </location>
</feature>
<dbReference type="InterPro" id="IPR001164">
    <property type="entry name" value="ArfGAP_dom"/>
</dbReference>
<dbReference type="FunFam" id="1.10.220.150:FF:000014">
    <property type="entry name" value="ADP-ribosylation factor GTPase-activating protein"/>
    <property type="match status" value="1"/>
</dbReference>
<dbReference type="GO" id="GO:0005096">
    <property type="term" value="F:GTPase activator activity"/>
    <property type="evidence" value="ECO:0007669"/>
    <property type="project" value="UniProtKB-KW"/>
</dbReference>
<dbReference type="SUPFAM" id="SSF57863">
    <property type="entry name" value="ArfGap/RecO-like zinc finger"/>
    <property type="match status" value="1"/>
</dbReference>
<name>A0A232EQ55_9HYME</name>